<organism evidence="2 3">
    <name type="scientific">Lentilactobacillus hilgardii</name>
    <name type="common">Lactobacillus hilgardii</name>
    <dbReference type="NCBI Taxonomy" id="1588"/>
    <lineage>
        <taxon>Bacteria</taxon>
        <taxon>Bacillati</taxon>
        <taxon>Bacillota</taxon>
        <taxon>Bacilli</taxon>
        <taxon>Lactobacillales</taxon>
        <taxon>Lactobacillaceae</taxon>
        <taxon>Lentilactobacillus</taxon>
    </lineage>
</organism>
<gene>
    <name evidence="2" type="ORF">GQR93_11055</name>
</gene>
<evidence type="ECO:0000313" key="2">
    <source>
        <dbReference type="EMBL" id="QHB52685.1"/>
    </source>
</evidence>
<keyword evidence="1" id="KW-0732">Signal</keyword>
<dbReference type="SUPFAM" id="SSF63829">
    <property type="entry name" value="Calcium-dependent phosphotriesterase"/>
    <property type="match status" value="1"/>
</dbReference>
<dbReference type="AlphaFoldDB" id="A0A6P1EAR3"/>
<proteinExistence type="predicted"/>
<feature type="chain" id="PRO_5038404893" description="Extracellular protein" evidence="1">
    <location>
        <begin position="27"/>
        <end position="461"/>
    </location>
</feature>
<dbReference type="RefSeq" id="WP_004466806.1">
    <property type="nucleotide sequence ID" value="NZ_CABKOL010000104.1"/>
</dbReference>
<evidence type="ECO:0008006" key="4">
    <source>
        <dbReference type="Google" id="ProtNLM"/>
    </source>
</evidence>
<protein>
    <recommendedName>
        <fullName evidence="4">Extracellular protein</fullName>
    </recommendedName>
</protein>
<reference evidence="2 3" key="1">
    <citation type="submission" date="2019-12" db="EMBL/GenBank/DDBJ databases">
        <title>Lactobacillus hilgardii FLUB.</title>
        <authorList>
            <person name="Gustaw K."/>
        </authorList>
    </citation>
    <scope>NUCLEOTIDE SEQUENCE [LARGE SCALE GENOMIC DNA]</scope>
    <source>
        <strain evidence="2 3">FLUB</strain>
    </source>
</reference>
<evidence type="ECO:0000256" key="1">
    <source>
        <dbReference type="SAM" id="SignalP"/>
    </source>
</evidence>
<feature type="signal peptide" evidence="1">
    <location>
        <begin position="1"/>
        <end position="26"/>
    </location>
</feature>
<dbReference type="EMBL" id="CP047121">
    <property type="protein sequence ID" value="QHB52685.1"/>
    <property type="molecule type" value="Genomic_DNA"/>
</dbReference>
<accession>A0A6P1EAR3</accession>
<evidence type="ECO:0000313" key="3">
    <source>
        <dbReference type="Proteomes" id="UP000465035"/>
    </source>
</evidence>
<sequence>MKTRLKPVALLLFSFISMLCLTQVVSADVLDAPDPANNIPQVNAGNVLKDYTQKNLNVIDNTTPKGNMDRKYIERTIDENDPGTVESYSTTPDSTQQTTLQTKLYLPDGFNVTNYQHGNFQSVTLDDSGNMYFIESNGSDTNLGVIVKYNLADLNKLGAGSDPMIVWNAFNYFNPYTDEGVQHNQQYEDAYEQLKAPNADLKKIKSEVQNLQSTTSKKDATKANRQKLSALENQLETDQKQIKRIKQQNPDLFKYAAVAQAAQLSPQVDIGHGQTLSFNPQNKHLYIVEDNTLTDLKTRNQNNTVLEMTTDSLKPLRQYNFKMYHGDSGNLQLHTLTFDKQGNAYWGRKNGLGYMFFYGRLDQHDVQFQAAPTYFKNRGGSPNQGVSYNPANDRLYYVTDDILTSIPTQSVRDGSFTANDIHYTAFTSKRECESLTFDQQGYGYQLMLWPAEILKSSTPLD</sequence>
<dbReference type="GeneID" id="69058908"/>
<name>A0A6P1EAR3_LENHI</name>
<dbReference type="Proteomes" id="UP000465035">
    <property type="component" value="Chromosome"/>
</dbReference>